<gene>
    <name evidence="1" type="ORF">FIV42_21605</name>
</gene>
<reference evidence="1 2" key="1">
    <citation type="submission" date="2019-06" db="EMBL/GenBank/DDBJ databases">
        <title>Persicimonas caeni gen. nov., sp. nov., a predatory bacterium isolated from solar saltern.</title>
        <authorList>
            <person name="Wang S."/>
        </authorList>
    </citation>
    <scope>NUCLEOTIDE SEQUENCE [LARGE SCALE GENOMIC DNA]</scope>
    <source>
        <strain evidence="1 2">YN101</strain>
    </source>
</reference>
<name>A0A4Y6PZ18_PERCE</name>
<dbReference type="EMBL" id="CP041186">
    <property type="protein sequence ID" value="QDG53247.1"/>
    <property type="molecule type" value="Genomic_DNA"/>
</dbReference>
<accession>A0A5B8YFP2</accession>
<accession>A0A4Y6PZ18</accession>
<sequence>MSLQHVFRAEQLGRCFEDAAKLERIEGEDLGSIRADSGCNLLMVYLLNRWGRLYEPRVMDELEYSDDFHHQVVRAYLNAGCDPSEEVDSTSIFDHTPMSFRVHMEEPFERPEFEVISAADLMQFLAADFHPELNPSVHEQIVRVAETLGAPS</sequence>
<organism evidence="1 2">
    <name type="scientific">Persicimonas caeni</name>
    <dbReference type="NCBI Taxonomy" id="2292766"/>
    <lineage>
        <taxon>Bacteria</taxon>
        <taxon>Deltaproteobacteria</taxon>
        <taxon>Bradymonadales</taxon>
        <taxon>Bradymonadaceae</taxon>
        <taxon>Persicimonas</taxon>
    </lineage>
</organism>
<dbReference type="AlphaFoldDB" id="A0A4Y6PZ18"/>
<dbReference type="RefSeq" id="WP_141199708.1">
    <property type="nucleotide sequence ID" value="NZ_CP041186.1"/>
</dbReference>
<evidence type="ECO:0000313" key="2">
    <source>
        <dbReference type="Proteomes" id="UP000315995"/>
    </source>
</evidence>
<dbReference type="Proteomes" id="UP000315995">
    <property type="component" value="Chromosome"/>
</dbReference>
<protein>
    <submittedName>
        <fullName evidence="1">Uncharacterized protein</fullName>
    </submittedName>
</protein>
<evidence type="ECO:0000313" key="1">
    <source>
        <dbReference type="EMBL" id="QDG53247.1"/>
    </source>
</evidence>
<keyword evidence="2" id="KW-1185">Reference proteome</keyword>
<proteinExistence type="predicted"/>